<keyword evidence="3" id="KW-1185">Reference proteome</keyword>
<protein>
    <recommendedName>
        <fullName evidence="4">Reverse transcriptase domain-containing protein</fullName>
    </recommendedName>
</protein>
<name>A0A6H5J0Q8_9HYME</name>
<feature type="compositionally biased region" description="Basic residues" evidence="1">
    <location>
        <begin position="106"/>
        <end position="116"/>
    </location>
</feature>
<evidence type="ECO:0000256" key="1">
    <source>
        <dbReference type="SAM" id="MobiDB-lite"/>
    </source>
</evidence>
<dbReference type="AlphaFoldDB" id="A0A6H5J0Q8"/>
<proteinExistence type="predicted"/>
<sequence>MARLRGPRANTPSSQTLVTGIVAALFPRVPDELALPPSLQAGAIIPAVTLIELHRACRRIEDHTAPGPDGVPNSAIKIAIATHPDIFLQVSSVRLSKGTIDDQRHRERHRHRPRGHRGQEMKPRHQEVLRRSHPRREERV</sequence>
<reference evidence="2 3" key="1">
    <citation type="submission" date="2020-02" db="EMBL/GenBank/DDBJ databases">
        <authorList>
            <person name="Ferguson B K."/>
        </authorList>
    </citation>
    <scope>NUCLEOTIDE SEQUENCE [LARGE SCALE GENOMIC DNA]</scope>
</reference>
<dbReference type="EMBL" id="CADCXV010001279">
    <property type="protein sequence ID" value="CAB0043186.1"/>
    <property type="molecule type" value="Genomic_DNA"/>
</dbReference>
<evidence type="ECO:0008006" key="4">
    <source>
        <dbReference type="Google" id="ProtNLM"/>
    </source>
</evidence>
<feature type="region of interest" description="Disordered" evidence="1">
    <location>
        <begin position="97"/>
        <end position="140"/>
    </location>
</feature>
<dbReference type="Proteomes" id="UP000479190">
    <property type="component" value="Unassembled WGS sequence"/>
</dbReference>
<evidence type="ECO:0000313" key="3">
    <source>
        <dbReference type="Proteomes" id="UP000479190"/>
    </source>
</evidence>
<gene>
    <name evidence="2" type="ORF">TBRA_LOCUS14774</name>
</gene>
<accession>A0A6H5J0Q8</accession>
<organism evidence="2 3">
    <name type="scientific">Trichogramma brassicae</name>
    <dbReference type="NCBI Taxonomy" id="86971"/>
    <lineage>
        <taxon>Eukaryota</taxon>
        <taxon>Metazoa</taxon>
        <taxon>Ecdysozoa</taxon>
        <taxon>Arthropoda</taxon>
        <taxon>Hexapoda</taxon>
        <taxon>Insecta</taxon>
        <taxon>Pterygota</taxon>
        <taxon>Neoptera</taxon>
        <taxon>Endopterygota</taxon>
        <taxon>Hymenoptera</taxon>
        <taxon>Apocrita</taxon>
        <taxon>Proctotrupomorpha</taxon>
        <taxon>Chalcidoidea</taxon>
        <taxon>Trichogrammatidae</taxon>
        <taxon>Trichogramma</taxon>
    </lineage>
</organism>
<feature type="compositionally biased region" description="Basic and acidic residues" evidence="1">
    <location>
        <begin position="117"/>
        <end position="140"/>
    </location>
</feature>
<evidence type="ECO:0000313" key="2">
    <source>
        <dbReference type="EMBL" id="CAB0043186.1"/>
    </source>
</evidence>